<accession>F3CIA2</accession>
<dbReference type="Pfam" id="PF00155">
    <property type="entry name" value="Aminotran_1_2"/>
    <property type="match status" value="1"/>
</dbReference>
<dbReference type="AlphaFoldDB" id="F3CIA2"/>
<dbReference type="SUPFAM" id="SSF53383">
    <property type="entry name" value="PLP-dependent transferases"/>
    <property type="match status" value="1"/>
</dbReference>
<protein>
    <submittedName>
        <fullName evidence="2">Threonine-phosphate decarboxylase</fullName>
        <ecNumber evidence="2">4.1.1.81</ecNumber>
    </submittedName>
</protein>
<dbReference type="EC" id="4.1.1.81" evidence="2"/>
<keyword evidence="2" id="KW-0456">Lyase</keyword>
<reference evidence="2 3" key="1">
    <citation type="journal article" date="2011" name="PLoS Pathog.">
        <title>Dynamic evolution of pathogenicity revealed by sequencing and comparative genomics of 19 Pseudomonas syringae isolates.</title>
        <authorList>
            <person name="Baltrus D.A."/>
            <person name="Nishimura M.T."/>
            <person name="Romanchuk A."/>
            <person name="Chang J.H."/>
            <person name="Mukhtar M.S."/>
            <person name="Cherkis K."/>
            <person name="Roach J."/>
            <person name="Grant S.R."/>
            <person name="Jones C.D."/>
            <person name="Dangl J.L."/>
        </authorList>
    </citation>
    <scope>NUCLEOTIDE SEQUENCE [LARGE SCALE GENOMIC DNA]</scope>
    <source>
        <strain evidence="3">race 4</strain>
    </source>
</reference>
<dbReference type="InterPro" id="IPR015421">
    <property type="entry name" value="PyrdxlP-dep_Trfase_major"/>
</dbReference>
<gene>
    <name evidence="2" type="ORF">Pgy4_39128</name>
</gene>
<dbReference type="HOGENOM" id="CLU_3244181_0_0_6"/>
<evidence type="ECO:0000259" key="1">
    <source>
        <dbReference type="Pfam" id="PF00155"/>
    </source>
</evidence>
<dbReference type="InterPro" id="IPR004839">
    <property type="entry name" value="Aminotransferase_I/II_large"/>
</dbReference>
<feature type="non-terminal residue" evidence="2">
    <location>
        <position position="1"/>
    </location>
</feature>
<dbReference type="EMBL" id="ADWY01003445">
    <property type="protein sequence ID" value="EGH18994.1"/>
    <property type="molecule type" value="Genomic_DNA"/>
</dbReference>
<evidence type="ECO:0000313" key="2">
    <source>
        <dbReference type="EMBL" id="EGH18994.1"/>
    </source>
</evidence>
<dbReference type="GO" id="GO:0048472">
    <property type="term" value="F:threonine-phosphate decarboxylase activity"/>
    <property type="evidence" value="ECO:0007669"/>
    <property type="project" value="UniProtKB-EC"/>
</dbReference>
<dbReference type="Gene3D" id="3.40.640.10">
    <property type="entry name" value="Type I PLP-dependent aspartate aminotransferase-like (Major domain)"/>
    <property type="match status" value="1"/>
</dbReference>
<evidence type="ECO:0000313" key="3">
    <source>
        <dbReference type="Proteomes" id="UP000005466"/>
    </source>
</evidence>
<name>F3CIA2_PSESG</name>
<feature type="domain" description="Aminotransferase class I/classII large" evidence="1">
    <location>
        <begin position="6"/>
        <end position="43"/>
    </location>
</feature>
<sequence length="43" mass="4823">FLDSLDVLVVVNPNNPTGLHLSAERLLEWHARLAERGGWLVVD</sequence>
<comment type="caution">
    <text evidence="2">The sequence shown here is derived from an EMBL/GenBank/DDBJ whole genome shotgun (WGS) entry which is preliminary data.</text>
</comment>
<proteinExistence type="predicted"/>
<dbReference type="InterPro" id="IPR015424">
    <property type="entry name" value="PyrdxlP-dep_Trfase"/>
</dbReference>
<dbReference type="GO" id="GO:0030170">
    <property type="term" value="F:pyridoxal phosphate binding"/>
    <property type="evidence" value="ECO:0007669"/>
    <property type="project" value="InterPro"/>
</dbReference>
<organism evidence="2 3">
    <name type="scientific">Pseudomonas savastanoi pv. glycinea str. race 4</name>
    <dbReference type="NCBI Taxonomy" id="875330"/>
    <lineage>
        <taxon>Bacteria</taxon>
        <taxon>Pseudomonadati</taxon>
        <taxon>Pseudomonadota</taxon>
        <taxon>Gammaproteobacteria</taxon>
        <taxon>Pseudomonadales</taxon>
        <taxon>Pseudomonadaceae</taxon>
        <taxon>Pseudomonas</taxon>
    </lineage>
</organism>
<feature type="non-terminal residue" evidence="2">
    <location>
        <position position="43"/>
    </location>
</feature>
<dbReference type="Proteomes" id="UP000005466">
    <property type="component" value="Unassembled WGS sequence"/>
</dbReference>